<evidence type="ECO:0000259" key="1">
    <source>
        <dbReference type="Pfam" id="PF00439"/>
    </source>
</evidence>
<evidence type="ECO:0000313" key="4">
    <source>
        <dbReference type="Proteomes" id="UP000014760"/>
    </source>
</evidence>
<evidence type="ECO:0000313" key="3">
    <source>
        <dbReference type="EnsemblMetazoa" id="CapteP212481"/>
    </source>
</evidence>
<dbReference type="STRING" id="283909.R7TE01"/>
<evidence type="ECO:0000313" key="2">
    <source>
        <dbReference type="EMBL" id="ELT91737.1"/>
    </source>
</evidence>
<dbReference type="Pfam" id="PF00439">
    <property type="entry name" value="Bromodomain"/>
    <property type="match status" value="1"/>
</dbReference>
<dbReference type="AlphaFoldDB" id="R7TE01"/>
<protein>
    <recommendedName>
        <fullName evidence="1">Bromo domain-containing protein</fullName>
    </recommendedName>
</protein>
<gene>
    <name evidence="2" type="ORF">CAPTEDRAFT_212481</name>
</gene>
<dbReference type="OMA" id="FRWVENI"/>
<dbReference type="InterPro" id="IPR043502">
    <property type="entry name" value="DNA/RNA_pol_sf"/>
</dbReference>
<dbReference type="EMBL" id="KB310375">
    <property type="protein sequence ID" value="ELT91737.1"/>
    <property type="molecule type" value="Genomic_DNA"/>
</dbReference>
<name>R7TE01_CAPTE</name>
<dbReference type="PANTHER" id="PTHR31511:SF12">
    <property type="entry name" value="RHO TERMINATION FACTOR N-TERMINAL DOMAIN-CONTAINING PROTEIN"/>
    <property type="match status" value="1"/>
</dbReference>
<dbReference type="OrthoDB" id="6145729at2759"/>
<reference evidence="3" key="3">
    <citation type="submission" date="2015-06" db="UniProtKB">
        <authorList>
            <consortium name="EnsemblMetazoa"/>
        </authorList>
    </citation>
    <scope>IDENTIFICATION</scope>
</reference>
<reference evidence="4" key="1">
    <citation type="submission" date="2012-12" db="EMBL/GenBank/DDBJ databases">
        <authorList>
            <person name="Hellsten U."/>
            <person name="Grimwood J."/>
            <person name="Chapman J.A."/>
            <person name="Shapiro H."/>
            <person name="Aerts A."/>
            <person name="Otillar R.P."/>
            <person name="Terry A.Y."/>
            <person name="Boore J.L."/>
            <person name="Simakov O."/>
            <person name="Marletaz F."/>
            <person name="Cho S.-J."/>
            <person name="Edsinger-Gonzales E."/>
            <person name="Havlak P."/>
            <person name="Kuo D.-H."/>
            <person name="Larsson T."/>
            <person name="Lv J."/>
            <person name="Arendt D."/>
            <person name="Savage R."/>
            <person name="Osoegawa K."/>
            <person name="de Jong P."/>
            <person name="Lindberg D.R."/>
            <person name="Seaver E.C."/>
            <person name="Weisblat D.A."/>
            <person name="Putnam N.H."/>
            <person name="Grigoriev I.V."/>
            <person name="Rokhsar D.S."/>
        </authorList>
    </citation>
    <scope>NUCLEOTIDE SEQUENCE</scope>
    <source>
        <strain evidence="4">I ESC-2004</strain>
    </source>
</reference>
<keyword evidence="4" id="KW-1185">Reference proteome</keyword>
<proteinExistence type="predicted"/>
<accession>R7TE01</accession>
<dbReference type="HOGENOM" id="CLU_869439_0_0_1"/>
<dbReference type="InterPro" id="IPR001487">
    <property type="entry name" value="Bromodomain"/>
</dbReference>
<sequence length="320" mass="37638">MASSLDKLTSNLERKSFTNTSMFKKGNQLERVFTPMSQKTMKQNYHQKKHSTLDLLEKGLAMMITNMRRMCGKNLANNEFEKDFFKLMNNSVFGKTMENIRKRVDIRLVNNEVTAKKLAAKPNFIHCNIFDENHLYTHESAIHMKKVQLVFNKPVYLGMCILDLSKTLMNDFHYNFMKKKYGEKAKLLFTDTESLAYEIQTDDFYKDISGDVVEFVGLLRSKLYSYKMLLGKEEKKCKEISCQEDYKKCWFTGREHLRKMNVIRSRRYDIYIENYKIALSNLGRWNPYISSWSLADDAATWPLNKKLTDTKMNIAVLAIE</sequence>
<dbReference type="PANTHER" id="PTHR31511">
    <property type="entry name" value="PROTEIN CBG23764"/>
    <property type="match status" value="1"/>
</dbReference>
<organism evidence="2">
    <name type="scientific">Capitella teleta</name>
    <name type="common">Polychaete worm</name>
    <dbReference type="NCBI Taxonomy" id="283909"/>
    <lineage>
        <taxon>Eukaryota</taxon>
        <taxon>Metazoa</taxon>
        <taxon>Spiralia</taxon>
        <taxon>Lophotrochozoa</taxon>
        <taxon>Annelida</taxon>
        <taxon>Polychaeta</taxon>
        <taxon>Sedentaria</taxon>
        <taxon>Scolecida</taxon>
        <taxon>Capitellidae</taxon>
        <taxon>Capitella</taxon>
    </lineage>
</organism>
<dbReference type="SUPFAM" id="SSF56672">
    <property type="entry name" value="DNA/RNA polymerases"/>
    <property type="match status" value="1"/>
</dbReference>
<dbReference type="Proteomes" id="UP000014760">
    <property type="component" value="Unassembled WGS sequence"/>
</dbReference>
<dbReference type="EnsemblMetazoa" id="CapteT212481">
    <property type="protein sequence ID" value="CapteP212481"/>
    <property type="gene ID" value="CapteG212481"/>
</dbReference>
<reference evidence="2 4" key="2">
    <citation type="journal article" date="2013" name="Nature">
        <title>Insights into bilaterian evolution from three spiralian genomes.</title>
        <authorList>
            <person name="Simakov O."/>
            <person name="Marletaz F."/>
            <person name="Cho S.J."/>
            <person name="Edsinger-Gonzales E."/>
            <person name="Havlak P."/>
            <person name="Hellsten U."/>
            <person name="Kuo D.H."/>
            <person name="Larsson T."/>
            <person name="Lv J."/>
            <person name="Arendt D."/>
            <person name="Savage R."/>
            <person name="Osoegawa K."/>
            <person name="de Jong P."/>
            <person name="Grimwood J."/>
            <person name="Chapman J.A."/>
            <person name="Shapiro H."/>
            <person name="Aerts A."/>
            <person name="Otillar R.P."/>
            <person name="Terry A.Y."/>
            <person name="Boore J.L."/>
            <person name="Grigoriev I.V."/>
            <person name="Lindberg D.R."/>
            <person name="Seaver E.C."/>
            <person name="Weisblat D.A."/>
            <person name="Putnam N.H."/>
            <person name="Rokhsar D.S."/>
        </authorList>
    </citation>
    <scope>NUCLEOTIDE SEQUENCE</scope>
    <source>
        <strain evidence="2 4">I ESC-2004</strain>
    </source>
</reference>
<feature type="domain" description="Bromo" evidence="1">
    <location>
        <begin position="5"/>
        <end position="74"/>
    </location>
</feature>
<dbReference type="EMBL" id="AMQN01013664">
    <property type="status" value="NOT_ANNOTATED_CDS"/>
    <property type="molecule type" value="Genomic_DNA"/>
</dbReference>